<comment type="cofactor">
    <cofactor evidence="1">
        <name>Mg(2+)</name>
        <dbReference type="ChEBI" id="CHEBI:18420"/>
    </cofactor>
</comment>
<dbReference type="PANTHER" id="PTHR31225:SF221">
    <property type="entry name" value="(-)-GERMACRENE D SYNTHASE"/>
    <property type="match status" value="1"/>
</dbReference>
<sequence length="86" mass="9762">MVMAPSMPSEKLNLINNVQQLGVSLHFENEIEEVLQQIHKTIMKLADMFNKFKDVHGKFKESLATDAVGLLSLFEAAHVEFTERTC</sequence>
<proteinExistence type="predicted"/>
<accession>A0A5N5FRM1</accession>
<keyword evidence="5" id="KW-1185">Reference proteome</keyword>
<reference evidence="5" key="2">
    <citation type="submission" date="2019-10" db="EMBL/GenBank/DDBJ databases">
        <title>A de novo genome assembly of a pear dwarfing rootstock.</title>
        <authorList>
            <person name="Wang F."/>
            <person name="Wang J."/>
            <person name="Li S."/>
            <person name="Zhang Y."/>
            <person name="Fang M."/>
            <person name="Ma L."/>
            <person name="Zhao Y."/>
            <person name="Jiang S."/>
        </authorList>
    </citation>
    <scope>NUCLEOTIDE SEQUENCE [LARGE SCALE GENOMIC DNA]</scope>
</reference>
<dbReference type="InterPro" id="IPR050148">
    <property type="entry name" value="Terpene_synthase-like"/>
</dbReference>
<dbReference type="OrthoDB" id="1877784at2759"/>
<dbReference type="GO" id="GO:0010333">
    <property type="term" value="F:terpene synthase activity"/>
    <property type="evidence" value="ECO:0007669"/>
    <property type="project" value="InterPro"/>
</dbReference>
<evidence type="ECO:0000313" key="5">
    <source>
        <dbReference type="Proteomes" id="UP000327157"/>
    </source>
</evidence>
<dbReference type="Proteomes" id="UP000327157">
    <property type="component" value="Chromosome 11"/>
</dbReference>
<evidence type="ECO:0000259" key="3">
    <source>
        <dbReference type="Pfam" id="PF01397"/>
    </source>
</evidence>
<dbReference type="InterPro" id="IPR036965">
    <property type="entry name" value="Terpene_synth_N_sf"/>
</dbReference>
<evidence type="ECO:0000313" key="4">
    <source>
        <dbReference type="EMBL" id="KAB2605765.1"/>
    </source>
</evidence>
<dbReference type="InterPro" id="IPR008930">
    <property type="entry name" value="Terpenoid_cyclase/PrenylTrfase"/>
</dbReference>
<dbReference type="Gene3D" id="1.50.10.130">
    <property type="entry name" value="Terpene synthase, N-terminal domain"/>
    <property type="match status" value="2"/>
</dbReference>
<dbReference type="SUPFAM" id="SSF48239">
    <property type="entry name" value="Terpenoid cyclases/Protein prenyltransferases"/>
    <property type="match status" value="1"/>
</dbReference>
<dbReference type="PANTHER" id="PTHR31225">
    <property type="entry name" value="OS04G0344100 PROTEIN-RELATED"/>
    <property type="match status" value="1"/>
</dbReference>
<evidence type="ECO:0000256" key="2">
    <source>
        <dbReference type="ARBA" id="ARBA00023239"/>
    </source>
</evidence>
<evidence type="ECO:0000256" key="1">
    <source>
        <dbReference type="ARBA" id="ARBA00001946"/>
    </source>
</evidence>
<protein>
    <submittedName>
        <fullName evidence="4">(-)-germacrene D synthase-like</fullName>
    </submittedName>
</protein>
<reference evidence="4 5" key="1">
    <citation type="submission" date="2019-09" db="EMBL/GenBank/DDBJ databases">
        <authorList>
            <person name="Ou C."/>
        </authorList>
    </citation>
    <scope>NUCLEOTIDE SEQUENCE [LARGE SCALE GENOMIC DNA]</scope>
    <source>
        <strain evidence="4">S2</strain>
        <tissue evidence="4">Leaf</tissue>
    </source>
</reference>
<dbReference type="Pfam" id="PF01397">
    <property type="entry name" value="Terpene_synth"/>
    <property type="match status" value="1"/>
</dbReference>
<comment type="caution">
    <text evidence="4">The sequence shown here is derived from an EMBL/GenBank/DDBJ whole genome shotgun (WGS) entry which is preliminary data.</text>
</comment>
<dbReference type="EMBL" id="SMOL01000559">
    <property type="protein sequence ID" value="KAB2605765.1"/>
    <property type="molecule type" value="Genomic_DNA"/>
</dbReference>
<dbReference type="GO" id="GO:0016114">
    <property type="term" value="P:terpenoid biosynthetic process"/>
    <property type="evidence" value="ECO:0007669"/>
    <property type="project" value="InterPro"/>
</dbReference>
<name>A0A5N5FRM1_9ROSA</name>
<organism evidence="4 5">
    <name type="scientific">Pyrus ussuriensis x Pyrus communis</name>
    <dbReference type="NCBI Taxonomy" id="2448454"/>
    <lineage>
        <taxon>Eukaryota</taxon>
        <taxon>Viridiplantae</taxon>
        <taxon>Streptophyta</taxon>
        <taxon>Embryophyta</taxon>
        <taxon>Tracheophyta</taxon>
        <taxon>Spermatophyta</taxon>
        <taxon>Magnoliopsida</taxon>
        <taxon>eudicotyledons</taxon>
        <taxon>Gunneridae</taxon>
        <taxon>Pentapetalae</taxon>
        <taxon>rosids</taxon>
        <taxon>fabids</taxon>
        <taxon>Rosales</taxon>
        <taxon>Rosaceae</taxon>
        <taxon>Amygdaloideae</taxon>
        <taxon>Maleae</taxon>
        <taxon>Pyrus</taxon>
    </lineage>
</organism>
<reference evidence="4 5" key="3">
    <citation type="submission" date="2019-11" db="EMBL/GenBank/DDBJ databases">
        <title>A de novo genome assembly of a pear dwarfing rootstock.</title>
        <authorList>
            <person name="Wang F."/>
            <person name="Wang J."/>
            <person name="Li S."/>
            <person name="Zhang Y."/>
            <person name="Fang M."/>
            <person name="Ma L."/>
            <person name="Zhao Y."/>
            <person name="Jiang S."/>
        </authorList>
    </citation>
    <scope>NUCLEOTIDE SEQUENCE [LARGE SCALE GENOMIC DNA]</scope>
    <source>
        <strain evidence="4">S2</strain>
        <tissue evidence="4">Leaf</tissue>
    </source>
</reference>
<dbReference type="AlphaFoldDB" id="A0A5N5FRM1"/>
<gene>
    <name evidence="4" type="ORF">D8674_005482</name>
</gene>
<dbReference type="InterPro" id="IPR001906">
    <property type="entry name" value="Terpene_synth_N"/>
</dbReference>
<keyword evidence="2" id="KW-0456">Lyase</keyword>
<feature type="domain" description="Terpene synthase N-terminal" evidence="3">
    <location>
        <begin position="5"/>
        <end position="44"/>
    </location>
</feature>